<dbReference type="Pfam" id="PF02518">
    <property type="entry name" value="HATPase_c"/>
    <property type="match status" value="1"/>
</dbReference>
<keyword evidence="7" id="KW-0472">Membrane</keyword>
<evidence type="ECO:0000256" key="2">
    <source>
        <dbReference type="ARBA" id="ARBA00004370"/>
    </source>
</evidence>
<dbReference type="InterPro" id="IPR003660">
    <property type="entry name" value="HAMP_dom"/>
</dbReference>
<dbReference type="PROSITE" id="PS50112">
    <property type="entry name" value="PAS"/>
    <property type="match status" value="1"/>
</dbReference>
<dbReference type="AlphaFoldDB" id="A0A109W5U0"/>
<keyword evidence="7" id="KW-0812">Transmembrane</keyword>
<evidence type="ECO:0000256" key="3">
    <source>
        <dbReference type="ARBA" id="ARBA00012438"/>
    </source>
</evidence>
<evidence type="ECO:0000256" key="1">
    <source>
        <dbReference type="ARBA" id="ARBA00000085"/>
    </source>
</evidence>
<organism evidence="11 12">
    <name type="scientific">Desulfomicrobium orale DSM 12838</name>
    <dbReference type="NCBI Taxonomy" id="888061"/>
    <lineage>
        <taxon>Bacteria</taxon>
        <taxon>Pseudomonadati</taxon>
        <taxon>Thermodesulfobacteriota</taxon>
        <taxon>Desulfovibrionia</taxon>
        <taxon>Desulfovibrionales</taxon>
        <taxon>Desulfomicrobiaceae</taxon>
        <taxon>Desulfomicrobium</taxon>
    </lineage>
</organism>
<name>A0A109W5U0_9BACT</name>
<dbReference type="SMART" id="SM00388">
    <property type="entry name" value="HisKA"/>
    <property type="match status" value="1"/>
</dbReference>
<evidence type="ECO:0000256" key="5">
    <source>
        <dbReference type="ARBA" id="ARBA00022679"/>
    </source>
</evidence>
<dbReference type="InterPro" id="IPR005467">
    <property type="entry name" value="His_kinase_dom"/>
</dbReference>
<dbReference type="InterPro" id="IPR003661">
    <property type="entry name" value="HisK_dim/P_dom"/>
</dbReference>
<keyword evidence="12" id="KW-1185">Reference proteome</keyword>
<dbReference type="PANTHER" id="PTHR43065">
    <property type="entry name" value="SENSOR HISTIDINE KINASE"/>
    <property type="match status" value="1"/>
</dbReference>
<dbReference type="Pfam" id="PF08448">
    <property type="entry name" value="PAS_4"/>
    <property type="match status" value="1"/>
</dbReference>
<dbReference type="Pfam" id="PF17149">
    <property type="entry name" value="CHASE5"/>
    <property type="match status" value="1"/>
</dbReference>
<comment type="catalytic activity">
    <reaction evidence="1">
        <text>ATP + protein L-histidine = ADP + protein N-phospho-L-histidine.</text>
        <dbReference type="EC" id="2.7.13.3"/>
    </reaction>
</comment>
<dbReference type="SUPFAM" id="SSF55785">
    <property type="entry name" value="PYP-like sensor domain (PAS domain)"/>
    <property type="match status" value="1"/>
</dbReference>
<dbReference type="Gene3D" id="3.30.450.20">
    <property type="entry name" value="PAS domain"/>
    <property type="match status" value="1"/>
</dbReference>
<evidence type="ECO:0000256" key="7">
    <source>
        <dbReference type="SAM" id="Phobius"/>
    </source>
</evidence>
<evidence type="ECO:0000259" key="10">
    <source>
        <dbReference type="PROSITE" id="PS50885"/>
    </source>
</evidence>
<dbReference type="InterPro" id="IPR000014">
    <property type="entry name" value="PAS"/>
</dbReference>
<dbReference type="PROSITE" id="PS50109">
    <property type="entry name" value="HIS_KIN"/>
    <property type="match status" value="1"/>
</dbReference>
<dbReference type="OrthoDB" id="5522918at2"/>
<dbReference type="InterPro" id="IPR013656">
    <property type="entry name" value="PAS_4"/>
</dbReference>
<accession>A0A109W5U0</accession>
<dbReference type="KEGG" id="doa:AXF15_05850"/>
<dbReference type="Gene3D" id="3.30.565.10">
    <property type="entry name" value="Histidine kinase-like ATPase, C-terminal domain"/>
    <property type="match status" value="1"/>
</dbReference>
<dbReference type="Gene3D" id="1.10.287.130">
    <property type="match status" value="1"/>
</dbReference>
<dbReference type="CDD" id="cd00082">
    <property type="entry name" value="HisKA"/>
    <property type="match status" value="1"/>
</dbReference>
<dbReference type="GO" id="GO:0016020">
    <property type="term" value="C:membrane"/>
    <property type="evidence" value="ECO:0007669"/>
    <property type="project" value="UniProtKB-SubCell"/>
</dbReference>
<dbReference type="InterPro" id="IPR004358">
    <property type="entry name" value="Sig_transdc_His_kin-like_C"/>
</dbReference>
<feature type="domain" description="Histidine kinase" evidence="8">
    <location>
        <begin position="382"/>
        <end position="622"/>
    </location>
</feature>
<feature type="domain" description="PAS" evidence="9">
    <location>
        <begin position="248"/>
        <end position="292"/>
    </location>
</feature>
<evidence type="ECO:0000256" key="6">
    <source>
        <dbReference type="ARBA" id="ARBA00022777"/>
    </source>
</evidence>
<dbReference type="Proteomes" id="UP000063964">
    <property type="component" value="Chromosome"/>
</dbReference>
<evidence type="ECO:0000313" key="12">
    <source>
        <dbReference type="Proteomes" id="UP000063964"/>
    </source>
</evidence>
<dbReference type="STRING" id="888061.AXF15_05850"/>
<dbReference type="EMBL" id="CP014230">
    <property type="protein sequence ID" value="AMD92671.1"/>
    <property type="molecule type" value="Genomic_DNA"/>
</dbReference>
<dbReference type="InterPro" id="IPR036890">
    <property type="entry name" value="HATPase_C_sf"/>
</dbReference>
<dbReference type="NCBIfam" id="TIGR00229">
    <property type="entry name" value="sensory_box"/>
    <property type="match status" value="1"/>
</dbReference>
<evidence type="ECO:0000259" key="9">
    <source>
        <dbReference type="PROSITE" id="PS50112"/>
    </source>
</evidence>
<gene>
    <name evidence="11" type="ORF">AXF15_05850</name>
</gene>
<comment type="subcellular location">
    <subcellularLocation>
        <location evidence="2">Membrane</location>
    </subcellularLocation>
</comment>
<feature type="transmembrane region" description="Helical" evidence="7">
    <location>
        <begin position="154"/>
        <end position="180"/>
    </location>
</feature>
<dbReference type="InterPro" id="IPR003594">
    <property type="entry name" value="HATPase_dom"/>
</dbReference>
<dbReference type="SUPFAM" id="SSF55874">
    <property type="entry name" value="ATPase domain of HSP90 chaperone/DNA topoisomerase II/histidine kinase"/>
    <property type="match status" value="1"/>
</dbReference>
<evidence type="ECO:0000256" key="4">
    <source>
        <dbReference type="ARBA" id="ARBA00022553"/>
    </source>
</evidence>
<dbReference type="InterPro" id="IPR035965">
    <property type="entry name" value="PAS-like_dom_sf"/>
</dbReference>
<evidence type="ECO:0000259" key="8">
    <source>
        <dbReference type="PROSITE" id="PS50109"/>
    </source>
</evidence>
<dbReference type="Gene3D" id="6.10.340.10">
    <property type="match status" value="1"/>
</dbReference>
<dbReference type="GO" id="GO:0000155">
    <property type="term" value="F:phosphorelay sensor kinase activity"/>
    <property type="evidence" value="ECO:0007669"/>
    <property type="project" value="InterPro"/>
</dbReference>
<feature type="transmembrane region" description="Helical" evidence="7">
    <location>
        <begin position="21"/>
        <end position="44"/>
    </location>
</feature>
<proteinExistence type="predicted"/>
<feature type="domain" description="HAMP" evidence="10">
    <location>
        <begin position="178"/>
        <end position="236"/>
    </location>
</feature>
<dbReference type="CDD" id="cd06225">
    <property type="entry name" value="HAMP"/>
    <property type="match status" value="1"/>
</dbReference>
<evidence type="ECO:0000313" key="11">
    <source>
        <dbReference type="EMBL" id="AMD92671.1"/>
    </source>
</evidence>
<dbReference type="SMART" id="SM00387">
    <property type="entry name" value="HATPase_c"/>
    <property type="match status" value="1"/>
</dbReference>
<dbReference type="EC" id="2.7.13.3" evidence="3"/>
<protein>
    <recommendedName>
        <fullName evidence="3">histidine kinase</fullName>
        <ecNumber evidence="3">2.7.13.3</ecNumber>
    </recommendedName>
</protein>
<keyword evidence="7" id="KW-1133">Transmembrane helix</keyword>
<sequence length="632" mass="70528">MRVSKIREFFRTHMGGRLGRKLLGWLLLGSSFLTLLGTTVQLYVDYSRDRNFLNTQLNQIQTSRVPSLSSALWFLDEAQITAQLEGILGLRDIVSARVVTLTGESFFRGVQGTDEPEVRSYPLVYISQEKPEILGTLVVTADRGGLLARLKDKVLVILITQAVQIFFISVFIVVIFHILVTRHLQTMAAYTTRLGIGRLHIPLVLGKTVHPERTDEIDTVASAINSMRENLLRDIQERQETEARITFAEAYIRNILDSMPSVLVSVDTKGRVTQWNLQAARLTGVTSKQAIGCFFEEIFLDAPVSMPQILEAIDRQEPLRLNSLAEQQGDTTVFFDVTVYPLVTTKMQGAVIRMDDVSEKVRMEELMVQSAKMLSVGGLAAGMAHEINNPLAGILQSMQVVRTRIAPDFPANRALSDELGFSMEQLWEYLERRGCLRMLDSIQDSGRRAARIVENMLSFSRKGLGKKLPVDMAALLDRTVELAVNEHELHFHDIEIVREYASDMPPVSCEESKIQQVFYNLLRNGAQAMAAAKTASPRFVLRVTLQGKMACIEIEDNGPGMPEGRRKRIFEPFFTTKNVGEGTGLGLSVSYFIVVENHGGTLEVDSAPGQGALFIIRLPVENAAENREEVTA</sequence>
<dbReference type="Pfam" id="PF00512">
    <property type="entry name" value="HisKA"/>
    <property type="match status" value="1"/>
</dbReference>
<reference evidence="12" key="1">
    <citation type="submission" date="2016-02" db="EMBL/GenBank/DDBJ databases">
        <authorList>
            <person name="Holder M.E."/>
            <person name="Ajami N.J."/>
            <person name="Petrosino J.F."/>
        </authorList>
    </citation>
    <scope>NUCLEOTIDE SEQUENCE [LARGE SCALE GENOMIC DNA]</scope>
    <source>
        <strain evidence="12">DSM 12838</strain>
    </source>
</reference>
<dbReference type="InterPro" id="IPR036097">
    <property type="entry name" value="HisK_dim/P_sf"/>
</dbReference>
<dbReference type="InterPro" id="IPR033414">
    <property type="entry name" value="Sensor_dom"/>
</dbReference>
<dbReference type="PROSITE" id="PS50885">
    <property type="entry name" value="HAMP"/>
    <property type="match status" value="1"/>
</dbReference>
<keyword evidence="5" id="KW-0808">Transferase</keyword>
<dbReference type="SMART" id="SM00091">
    <property type="entry name" value="PAS"/>
    <property type="match status" value="1"/>
</dbReference>
<dbReference type="PRINTS" id="PR00344">
    <property type="entry name" value="BCTRLSENSOR"/>
</dbReference>
<dbReference type="PANTHER" id="PTHR43065:SF42">
    <property type="entry name" value="TWO-COMPONENT SENSOR PPRA"/>
    <property type="match status" value="1"/>
</dbReference>
<keyword evidence="6" id="KW-0418">Kinase</keyword>
<dbReference type="SUPFAM" id="SSF47384">
    <property type="entry name" value="Homodimeric domain of signal transducing histidine kinase"/>
    <property type="match status" value="1"/>
</dbReference>
<keyword evidence="4" id="KW-0597">Phosphoprotein</keyword>